<dbReference type="AlphaFoldDB" id="A0A366I3Y7"/>
<dbReference type="PANTHER" id="PTHR32329:SF2">
    <property type="entry name" value="BIFUNCTIONAL PROTEIN [INCLUDES 2-HYDROXYACYL-COA DEHYDRATASE (N-TER) AND ITS ACTIVATOR DOMAIN (C_TERM)"/>
    <property type="match status" value="1"/>
</dbReference>
<accession>A0A366I3Y7</accession>
<evidence type="ECO:0000313" key="2">
    <source>
        <dbReference type="Proteomes" id="UP000253490"/>
    </source>
</evidence>
<dbReference type="InterPro" id="IPR051805">
    <property type="entry name" value="Dehydratase_Activator_Redct"/>
</dbReference>
<evidence type="ECO:0000313" key="1">
    <source>
        <dbReference type="EMBL" id="RBP62604.1"/>
    </source>
</evidence>
<comment type="caution">
    <text evidence="1">The sequence shown here is derived from an EMBL/GenBank/DDBJ whole genome shotgun (WGS) entry which is preliminary data.</text>
</comment>
<dbReference type="Proteomes" id="UP000253490">
    <property type="component" value="Unassembled WGS sequence"/>
</dbReference>
<gene>
    <name evidence="1" type="ORF">DES36_11134</name>
</gene>
<organism evidence="1 2">
    <name type="scientific">Alkalibaculum bacchi</name>
    <dbReference type="NCBI Taxonomy" id="645887"/>
    <lineage>
        <taxon>Bacteria</taxon>
        <taxon>Bacillati</taxon>
        <taxon>Bacillota</taxon>
        <taxon>Clostridia</taxon>
        <taxon>Eubacteriales</taxon>
        <taxon>Eubacteriaceae</taxon>
        <taxon>Alkalibaculum</taxon>
    </lineage>
</organism>
<name>A0A366I3Y7_9FIRM</name>
<dbReference type="RefSeq" id="WP_113920926.1">
    <property type="nucleotide sequence ID" value="NZ_CALNCS010000061.1"/>
</dbReference>
<dbReference type="EMBL" id="QNRX01000011">
    <property type="protein sequence ID" value="RBP62604.1"/>
    <property type="molecule type" value="Genomic_DNA"/>
</dbReference>
<reference evidence="1 2" key="1">
    <citation type="submission" date="2018-06" db="EMBL/GenBank/DDBJ databases">
        <title>Genomic Encyclopedia of Type Strains, Phase IV (KMG-IV): sequencing the most valuable type-strain genomes for metagenomic binning, comparative biology and taxonomic classification.</title>
        <authorList>
            <person name="Goeker M."/>
        </authorList>
    </citation>
    <scope>NUCLEOTIDE SEQUENCE [LARGE SCALE GENOMIC DNA]</scope>
    <source>
        <strain evidence="1 2">DSM 22112</strain>
    </source>
</reference>
<dbReference type="Gene3D" id="3.40.50.11900">
    <property type="match status" value="1"/>
</dbReference>
<sequence length="364" mass="41083">MILTFPHMGNIYLAGKILLDGLNVDYIIPPISNKKSLEIGSKISPEEMCLPFKIMMGNYIQSIEQGADTILLVSSCGPCRFGEYSELQVRLLRKAGYDVRFIVADLPDQLRKDSNILDIKALFKEVVVSNRERAKSILRGIHAMNIIDDLEATAHLNSGYEEVPGESKKLLKRALRESYKEDNPKRAVAVLKEYQRKIHGIKIDTIKKCPLKIAIIGEIYTIIDGFSNLNIEEKLMDYGVSTSRRLSASWWIKDSLLKLVKLNGIQTKDFSKDYLPYWVGGHARECISEAVMAHNQLYDGAIQIFPSGCMPEVVSKAILPSISRDKDFPIMTLVMDEMSSDAGYTTRIEAFLDLLERRKTPCTI</sequence>
<keyword evidence="2" id="KW-1185">Reference proteome</keyword>
<dbReference type="GO" id="GO:0016301">
    <property type="term" value="F:kinase activity"/>
    <property type="evidence" value="ECO:0007669"/>
    <property type="project" value="UniProtKB-KW"/>
</dbReference>
<dbReference type="PANTHER" id="PTHR32329">
    <property type="entry name" value="BIFUNCTIONAL PROTEIN [INCLUDES 2-HYDROXYACYL-COA DEHYDRATASE (N-TER) AND ITS ACTIVATOR DOMAIN (C_TERM)-RELATED"/>
    <property type="match status" value="1"/>
</dbReference>
<keyword evidence="1" id="KW-0418">Kinase</keyword>
<protein>
    <submittedName>
        <fullName evidence="1">Putative nucleotide-binding protein (Sugar kinase/HSP70/actin superfamily)</fullName>
    </submittedName>
</protein>
<keyword evidence="1" id="KW-0808">Transferase</keyword>
<proteinExistence type="predicted"/>
<dbReference type="OrthoDB" id="9780120at2"/>